<reference evidence="1" key="1">
    <citation type="submission" date="2020-03" db="EMBL/GenBank/DDBJ databases">
        <authorList>
            <person name="Weist P."/>
        </authorList>
    </citation>
    <scope>NUCLEOTIDE SEQUENCE</scope>
</reference>
<evidence type="ECO:0000313" key="1">
    <source>
        <dbReference type="EMBL" id="CAB1427988.1"/>
    </source>
</evidence>
<organism evidence="1 2">
    <name type="scientific">Pleuronectes platessa</name>
    <name type="common">European plaice</name>
    <dbReference type="NCBI Taxonomy" id="8262"/>
    <lineage>
        <taxon>Eukaryota</taxon>
        <taxon>Metazoa</taxon>
        <taxon>Chordata</taxon>
        <taxon>Craniata</taxon>
        <taxon>Vertebrata</taxon>
        <taxon>Euteleostomi</taxon>
        <taxon>Actinopterygii</taxon>
        <taxon>Neopterygii</taxon>
        <taxon>Teleostei</taxon>
        <taxon>Neoteleostei</taxon>
        <taxon>Acanthomorphata</taxon>
        <taxon>Carangaria</taxon>
        <taxon>Pleuronectiformes</taxon>
        <taxon>Pleuronectoidei</taxon>
        <taxon>Pleuronectidae</taxon>
        <taxon>Pleuronectes</taxon>
    </lineage>
</organism>
<name>A0A9N7UAC6_PLEPL</name>
<sequence>MWKFKAFCLDYWHVLCLHPHNNFYKRTEKCLVKNQVGEVTQNGLSQLLNWGSPSLLRGLPIESSVIVGRGPDSDTIDMNLICRWFRVREWDDEGITYLMCLALEPVTGACLPSGGYPWDGAPPSLI</sequence>
<proteinExistence type="predicted"/>
<comment type="caution">
    <text evidence="1">The sequence shown here is derived from an EMBL/GenBank/DDBJ whole genome shotgun (WGS) entry which is preliminary data.</text>
</comment>
<gene>
    <name evidence="1" type="ORF">PLEPLA_LOCUS15942</name>
</gene>
<protein>
    <submittedName>
        <fullName evidence="1">Uncharacterized protein</fullName>
    </submittedName>
</protein>
<evidence type="ECO:0000313" key="2">
    <source>
        <dbReference type="Proteomes" id="UP001153269"/>
    </source>
</evidence>
<dbReference type="EMBL" id="CADEAL010001011">
    <property type="protein sequence ID" value="CAB1427988.1"/>
    <property type="molecule type" value="Genomic_DNA"/>
</dbReference>
<dbReference type="AlphaFoldDB" id="A0A9N7UAC6"/>
<accession>A0A9N7UAC6</accession>
<keyword evidence="2" id="KW-1185">Reference proteome</keyword>
<dbReference type="Proteomes" id="UP001153269">
    <property type="component" value="Unassembled WGS sequence"/>
</dbReference>